<keyword evidence="1" id="KW-0732">Signal</keyword>
<dbReference type="EMBL" id="BAABQU010000002">
    <property type="protein sequence ID" value="GAA5438705.1"/>
    <property type="molecule type" value="Genomic_DNA"/>
</dbReference>
<dbReference type="InterPro" id="IPR011047">
    <property type="entry name" value="Quinoprotein_ADH-like_sf"/>
</dbReference>
<gene>
    <name evidence="3" type="ORF">Dcae01_00194</name>
</gene>
<feature type="domain" description="DUF4394" evidence="2">
    <location>
        <begin position="41"/>
        <end position="286"/>
    </location>
</feature>
<comment type="caution">
    <text evidence="3">The sequence shown here is derived from an EMBL/GenBank/DDBJ whole genome shotgun (WGS) entry which is preliminary data.</text>
</comment>
<evidence type="ECO:0000259" key="2">
    <source>
        <dbReference type="Pfam" id="PF14339"/>
    </source>
</evidence>
<keyword evidence="4" id="KW-1185">Reference proteome</keyword>
<organism evidence="3 4">
    <name type="scientific">Deinococcus caeni</name>
    <dbReference type="NCBI Taxonomy" id="569127"/>
    <lineage>
        <taxon>Bacteria</taxon>
        <taxon>Thermotogati</taxon>
        <taxon>Deinococcota</taxon>
        <taxon>Deinococci</taxon>
        <taxon>Deinococcales</taxon>
        <taxon>Deinococcaceae</taxon>
        <taxon>Deinococcus</taxon>
    </lineage>
</organism>
<sequence length="292" mass="29868">MKKVALLTLISTVALASCNMNRTPAAPTGQLAYGLSSDGKQLVTFGMDNADASYVKQSITGLGTDTLVDLDVRNTDGMLYGFASSGRVYLINPGTGSATADASVTGTTLVAADFNPQANRLRVIGANDANFRLTLNAAPVPGTAGTQTNDGMFSYAAADRNAGTNPDLVAAAYTNSFNDSATQAYSAATPTTLYTLDAATDSLVKHENNTTATPPLPTGNFSSLQTVGALGVNVMVGMTGFDIAKASDAYLSSVSGNDTNLYTVDLSSGKATMKGKLSGVKLSSLALKLAAQ</sequence>
<feature type="signal peptide" evidence="1">
    <location>
        <begin position="1"/>
        <end position="16"/>
    </location>
</feature>
<dbReference type="Pfam" id="PF14339">
    <property type="entry name" value="DUF4394"/>
    <property type="match status" value="1"/>
</dbReference>
<dbReference type="Proteomes" id="UP001423409">
    <property type="component" value="Unassembled WGS sequence"/>
</dbReference>
<feature type="chain" id="PRO_5047005958" description="DUF4394 domain-containing protein" evidence="1">
    <location>
        <begin position="17"/>
        <end position="292"/>
    </location>
</feature>
<proteinExistence type="predicted"/>
<evidence type="ECO:0000313" key="3">
    <source>
        <dbReference type="EMBL" id="GAA5438705.1"/>
    </source>
</evidence>
<reference evidence="3 4" key="1">
    <citation type="submission" date="2024-02" db="EMBL/GenBank/DDBJ databases">
        <title>Deinococcus caeni NBRC 101312.</title>
        <authorList>
            <person name="Ichikawa N."/>
            <person name="Katano-Makiyama Y."/>
            <person name="Hidaka K."/>
        </authorList>
    </citation>
    <scope>NUCLEOTIDE SEQUENCE [LARGE SCALE GENOMIC DNA]</scope>
    <source>
        <strain evidence="3 4">NBRC 101312</strain>
    </source>
</reference>
<dbReference type="SUPFAM" id="SSF50998">
    <property type="entry name" value="Quinoprotein alcohol dehydrogenase-like"/>
    <property type="match status" value="1"/>
</dbReference>
<evidence type="ECO:0000313" key="4">
    <source>
        <dbReference type="Proteomes" id="UP001423409"/>
    </source>
</evidence>
<name>A0ABP9UAF6_9DEIO</name>
<protein>
    <recommendedName>
        <fullName evidence="2">DUF4394 domain-containing protein</fullName>
    </recommendedName>
</protein>
<dbReference type="RefSeq" id="WP_345440657.1">
    <property type="nucleotide sequence ID" value="NZ_BAABQU010000002.1"/>
</dbReference>
<dbReference type="PROSITE" id="PS51257">
    <property type="entry name" value="PROKAR_LIPOPROTEIN"/>
    <property type="match status" value="1"/>
</dbReference>
<evidence type="ECO:0000256" key="1">
    <source>
        <dbReference type="SAM" id="SignalP"/>
    </source>
</evidence>
<dbReference type="InterPro" id="IPR025507">
    <property type="entry name" value="DUF4394"/>
</dbReference>
<accession>A0ABP9UAF6</accession>